<dbReference type="OrthoDB" id="2195113at2759"/>
<keyword evidence="1" id="KW-0175">Coiled coil</keyword>
<dbReference type="GeneID" id="28937607"/>
<proteinExistence type="predicted"/>
<organism evidence="3 4">
    <name type="scientific">Pneumocystis carinii (strain B80)</name>
    <name type="common">Rat pneumocystis pneumonia agent</name>
    <name type="synonym">Pneumocystis carinii f. sp. carinii</name>
    <dbReference type="NCBI Taxonomy" id="1408658"/>
    <lineage>
        <taxon>Eukaryota</taxon>
        <taxon>Fungi</taxon>
        <taxon>Dikarya</taxon>
        <taxon>Ascomycota</taxon>
        <taxon>Taphrinomycotina</taxon>
        <taxon>Pneumocystomycetes</taxon>
        <taxon>Pneumocystaceae</taxon>
        <taxon>Pneumocystis</taxon>
    </lineage>
</organism>
<feature type="coiled-coil region" evidence="1">
    <location>
        <begin position="79"/>
        <end position="106"/>
    </location>
</feature>
<feature type="coiled-coil region" evidence="1">
    <location>
        <begin position="182"/>
        <end position="237"/>
    </location>
</feature>
<dbReference type="EMBL" id="LFVZ01000013">
    <property type="protein sequence ID" value="KTW26397.1"/>
    <property type="molecule type" value="Genomic_DNA"/>
</dbReference>
<reference evidence="4" key="1">
    <citation type="journal article" date="2016" name="Nat. Commun.">
        <title>Genome analysis of three Pneumocystis species reveals adaptation mechanisms to life exclusively in mammalian hosts.</title>
        <authorList>
            <person name="Ma L."/>
            <person name="Chen Z."/>
            <person name="Huang D.W."/>
            <person name="Kutty G."/>
            <person name="Ishihara M."/>
            <person name="Wang H."/>
            <person name="Abouelleil A."/>
            <person name="Bishop L."/>
            <person name="Davey E."/>
            <person name="Deng R."/>
            <person name="Deng X."/>
            <person name="Fan L."/>
            <person name="Fantoni G."/>
            <person name="Fitzgerald M."/>
            <person name="Gogineni E."/>
            <person name="Goldberg J.M."/>
            <person name="Handley G."/>
            <person name="Hu X."/>
            <person name="Huber C."/>
            <person name="Jiao X."/>
            <person name="Jones K."/>
            <person name="Levin J.Z."/>
            <person name="Liu Y."/>
            <person name="Macdonald P."/>
            <person name="Melnikov A."/>
            <person name="Raley C."/>
            <person name="Sassi M."/>
            <person name="Sherman B.T."/>
            <person name="Song X."/>
            <person name="Sykes S."/>
            <person name="Tran B."/>
            <person name="Walsh L."/>
            <person name="Xia Y."/>
            <person name="Yang J."/>
            <person name="Young S."/>
            <person name="Zeng Q."/>
            <person name="Zheng X."/>
            <person name="Stephens R."/>
            <person name="Nusbaum C."/>
            <person name="Birren B.W."/>
            <person name="Azadi P."/>
            <person name="Lempicki R.A."/>
            <person name="Cuomo C.A."/>
            <person name="Kovacs J.A."/>
        </authorList>
    </citation>
    <scope>NUCLEOTIDE SEQUENCE [LARGE SCALE GENOMIC DNA]</scope>
    <source>
        <strain evidence="4">B80</strain>
    </source>
</reference>
<dbReference type="InterPro" id="IPR039604">
    <property type="entry name" value="Bfr1"/>
</dbReference>
<dbReference type="PANTHER" id="PTHR31027">
    <property type="entry name" value="NUCLEAR SEGREGATION PROTEIN BFR1"/>
    <property type="match status" value="1"/>
</dbReference>
<feature type="region of interest" description="Disordered" evidence="2">
    <location>
        <begin position="441"/>
        <end position="465"/>
    </location>
</feature>
<dbReference type="VEuPathDB" id="FungiDB:T552_02878"/>
<gene>
    <name evidence="3" type="ORF">T552_02878</name>
</gene>
<dbReference type="GO" id="GO:0005783">
    <property type="term" value="C:endoplasmic reticulum"/>
    <property type="evidence" value="ECO:0007669"/>
    <property type="project" value="TreeGrafter"/>
</dbReference>
<dbReference type="GO" id="GO:0008298">
    <property type="term" value="P:intracellular mRNA localization"/>
    <property type="evidence" value="ECO:0007669"/>
    <property type="project" value="TreeGrafter"/>
</dbReference>
<dbReference type="GO" id="GO:0042175">
    <property type="term" value="C:nuclear outer membrane-endoplasmic reticulum membrane network"/>
    <property type="evidence" value="ECO:0007669"/>
    <property type="project" value="TreeGrafter"/>
</dbReference>
<comment type="caution">
    <text evidence="3">The sequence shown here is derived from an EMBL/GenBank/DDBJ whole genome shotgun (WGS) entry which is preliminary data.</text>
</comment>
<dbReference type="PANTHER" id="PTHR31027:SF2">
    <property type="entry name" value="LEBERCILIN DOMAIN-CONTAINING PROTEIN"/>
    <property type="match status" value="1"/>
</dbReference>
<evidence type="ECO:0000256" key="2">
    <source>
        <dbReference type="SAM" id="MobiDB-lite"/>
    </source>
</evidence>
<protein>
    <submittedName>
        <fullName evidence="3">Uncharacterized protein</fullName>
    </submittedName>
</protein>
<evidence type="ECO:0000313" key="3">
    <source>
        <dbReference type="EMBL" id="KTW26397.1"/>
    </source>
</evidence>
<dbReference type="Proteomes" id="UP000054454">
    <property type="component" value="Unassembled WGS sequence"/>
</dbReference>
<dbReference type="GO" id="GO:0003729">
    <property type="term" value="F:mRNA binding"/>
    <property type="evidence" value="ECO:0007669"/>
    <property type="project" value="TreeGrafter"/>
</dbReference>
<dbReference type="GO" id="GO:1990904">
    <property type="term" value="C:ribonucleoprotein complex"/>
    <property type="evidence" value="ECO:0007669"/>
    <property type="project" value="TreeGrafter"/>
</dbReference>
<dbReference type="RefSeq" id="XP_018224845.1">
    <property type="nucleotide sequence ID" value="XM_018371404.1"/>
</dbReference>
<evidence type="ECO:0000256" key="1">
    <source>
        <dbReference type="SAM" id="Coils"/>
    </source>
</evidence>
<feature type="compositionally biased region" description="Basic and acidic residues" evidence="2">
    <location>
        <begin position="445"/>
        <end position="465"/>
    </location>
</feature>
<accession>A0A0W4ZDC8</accession>
<sequence length="465" mass="54943">MQQAMKAASKLPVKPDEEAFKKSLAQIDKELEQMTEKIEGIRVKEAVFRETGGVRVRSKNIRHQLDEIREKQARLKLSKQKTVDQVKQIEESMKNKINEVQAMKKKLPFKTVEELDRHVLELEKAVDMGVLKLVEEKRCLNEISMLKRLRRSFMEVMYQQSSIDLDKKRIAEIKGTLEDPVSKALSEQYDKLKAEQNSLHQEQDNVYKSQKSLYTERNLLNQKRNEIYERRKKLQDEYYTELRKYQDFEREKKQKAWEKRKQQQDEYNREKRKQMADRMLEEASQPAFLEEIYTCENLIRFLNPSSVILETNSLEDTKLPQLNIRTVLETDENFGIVLKSKAEREDYFICCNEKKGKANKRNKKSSSGYVNGTGNFNIDMSILQQFSFVNVTPPFNHGEIPLCIENLKQRMVWYKENQEKTVAERIEKAKKEIEELEAKALQQSQEKKHVQKKTNDISKKEVADS</sequence>
<evidence type="ECO:0000313" key="4">
    <source>
        <dbReference type="Proteomes" id="UP000054454"/>
    </source>
</evidence>
<feature type="coiled-coil region" evidence="1">
    <location>
        <begin position="17"/>
        <end position="44"/>
    </location>
</feature>
<dbReference type="AlphaFoldDB" id="A0A0W4ZDC8"/>
<name>A0A0W4ZDC8_PNEC8</name>
<keyword evidence="4" id="KW-1185">Reference proteome</keyword>